<keyword evidence="3" id="KW-0378">Hydrolase</keyword>
<feature type="domain" description="CobE/GbiG C-terminal" evidence="1">
    <location>
        <begin position="27"/>
        <end position="143"/>
    </location>
</feature>
<proteinExistence type="predicted"/>
<dbReference type="GO" id="GO:0016787">
    <property type="term" value="F:hydrolase activity"/>
    <property type="evidence" value="ECO:0007669"/>
    <property type="project" value="UniProtKB-KW"/>
</dbReference>
<dbReference type="Pfam" id="PF01890">
    <property type="entry name" value="CbiG_C"/>
    <property type="match status" value="1"/>
</dbReference>
<sequence length="163" mass="16355">MNPAENRASRAASVEATLEPAQRVPPLALGIGCRRGVTLAQVEAAVRAALGAWPLDSVAAVATLDAKAGEPGLRAFCAAHALPLHTYTREQLAATPALAPPSAAAQAQFGVDGVCEPCARLAAGGAPLVRGKLALDGVTVAIAGLPPNHANADAKAPQPTHSR</sequence>
<keyword evidence="5" id="KW-1185">Reference proteome</keyword>
<dbReference type="Proteomes" id="UP000533533">
    <property type="component" value="Unassembled WGS sequence"/>
</dbReference>
<dbReference type="Proteomes" id="UP000247772">
    <property type="component" value="Unassembled WGS sequence"/>
</dbReference>
<evidence type="ECO:0000313" key="3">
    <source>
        <dbReference type="EMBL" id="PYE25535.1"/>
    </source>
</evidence>
<evidence type="ECO:0000313" key="2">
    <source>
        <dbReference type="EMBL" id="MBB2930265.1"/>
    </source>
</evidence>
<comment type="caution">
    <text evidence="3">The sequence shown here is derived from an EMBL/GenBank/DDBJ whole genome shotgun (WGS) entry which is preliminary data.</text>
</comment>
<dbReference type="PANTHER" id="PTHR37477">
    <property type="entry name" value="COBALT-PRECORRIN-5A HYDROLASE"/>
    <property type="match status" value="1"/>
</dbReference>
<evidence type="ECO:0000259" key="1">
    <source>
        <dbReference type="Pfam" id="PF01890"/>
    </source>
</evidence>
<dbReference type="SUPFAM" id="SSF159664">
    <property type="entry name" value="CobE/GbiG C-terminal domain-like"/>
    <property type="match status" value="1"/>
</dbReference>
<dbReference type="InterPro" id="IPR002750">
    <property type="entry name" value="CobE/GbiG_C"/>
</dbReference>
<accession>A0A2U1ABG3</accession>
<dbReference type="Gene3D" id="3.30.420.180">
    <property type="entry name" value="CobE/GbiG C-terminal domain"/>
    <property type="match status" value="1"/>
</dbReference>
<dbReference type="EMBL" id="JACHVZ010000013">
    <property type="protein sequence ID" value="MBB2930265.1"/>
    <property type="molecule type" value="Genomic_DNA"/>
</dbReference>
<gene>
    <name evidence="3" type="ORF">C7410_104115</name>
    <name evidence="2" type="ORF">FHX59_004727</name>
</gene>
<dbReference type="InterPro" id="IPR052553">
    <property type="entry name" value="CbiG_hydrolase"/>
</dbReference>
<protein>
    <submittedName>
        <fullName evidence="2">Cobalamin biosynthesis protein CbiG</fullName>
    </submittedName>
    <submittedName>
        <fullName evidence="3">Cobalt-precorrin 5A hydrolase</fullName>
    </submittedName>
</protein>
<evidence type="ECO:0000313" key="5">
    <source>
        <dbReference type="Proteomes" id="UP000533533"/>
    </source>
</evidence>
<dbReference type="InterPro" id="IPR036518">
    <property type="entry name" value="CobE/GbiG_C_sf"/>
</dbReference>
<organism evidence="3 4">
    <name type="scientific">Paraburkholderia silvatlantica</name>
    <dbReference type="NCBI Taxonomy" id="321895"/>
    <lineage>
        <taxon>Bacteria</taxon>
        <taxon>Pseudomonadati</taxon>
        <taxon>Pseudomonadota</taxon>
        <taxon>Betaproteobacteria</taxon>
        <taxon>Burkholderiales</taxon>
        <taxon>Burkholderiaceae</taxon>
        <taxon>Paraburkholderia</taxon>
    </lineage>
</organism>
<dbReference type="AlphaFoldDB" id="A0A2U1ABG3"/>
<dbReference type="GO" id="GO:0009236">
    <property type="term" value="P:cobalamin biosynthetic process"/>
    <property type="evidence" value="ECO:0007669"/>
    <property type="project" value="InterPro"/>
</dbReference>
<dbReference type="RefSeq" id="WP_243413172.1">
    <property type="nucleotide sequence ID" value="NZ_JACHVZ010000013.1"/>
</dbReference>
<dbReference type="EMBL" id="QJSQ01000004">
    <property type="protein sequence ID" value="PYE25535.1"/>
    <property type="molecule type" value="Genomic_DNA"/>
</dbReference>
<evidence type="ECO:0000313" key="4">
    <source>
        <dbReference type="Proteomes" id="UP000247772"/>
    </source>
</evidence>
<name>A0A2U1ABG3_9BURK</name>
<dbReference type="PANTHER" id="PTHR37477:SF1">
    <property type="entry name" value="COBALT-PRECORRIN-5A HYDROLASE"/>
    <property type="match status" value="1"/>
</dbReference>
<reference evidence="3 4" key="1">
    <citation type="submission" date="2018-06" db="EMBL/GenBank/DDBJ databases">
        <title>Genomic Encyclopedia of Type Strains, Phase IV (KMG-V): Genome sequencing to study the core and pangenomes of soil and plant-associated prokaryotes.</title>
        <authorList>
            <person name="Whitman W."/>
        </authorList>
    </citation>
    <scope>NUCLEOTIDE SEQUENCE [LARGE SCALE GENOMIC DNA]</scope>
    <source>
        <strain evidence="3 4">SRCL-318</strain>
        <strain evidence="2 5">SRMrh-85</strain>
    </source>
</reference>